<dbReference type="AlphaFoldDB" id="A0A081C822"/>
<protein>
    <submittedName>
        <fullName evidence="1">Uncharacterized protein</fullName>
    </submittedName>
</protein>
<evidence type="ECO:0000313" key="2">
    <source>
        <dbReference type="Proteomes" id="UP000030661"/>
    </source>
</evidence>
<name>A0A081C822_VECG1</name>
<evidence type="ECO:0000313" key="1">
    <source>
        <dbReference type="EMBL" id="GAK60727.1"/>
    </source>
</evidence>
<dbReference type="EMBL" id="DF820474">
    <property type="protein sequence ID" value="GAK60727.1"/>
    <property type="molecule type" value="Genomic_DNA"/>
</dbReference>
<sequence>MTTKLKTLIPGLKMNPSMVFSNISTPNFMKTGGHNAKHALKVRKRG</sequence>
<dbReference type="Proteomes" id="UP000030661">
    <property type="component" value="Unassembled WGS sequence"/>
</dbReference>
<accession>A0A081C822</accession>
<organism evidence="1 2">
    <name type="scientific">Vecturithrix granuli</name>
    <dbReference type="NCBI Taxonomy" id="1499967"/>
    <lineage>
        <taxon>Bacteria</taxon>
        <taxon>Candidatus Moduliflexota</taxon>
        <taxon>Candidatus Vecturitrichia</taxon>
        <taxon>Candidatus Vecturitrichales</taxon>
        <taxon>Candidatus Vecturitrichaceae</taxon>
        <taxon>Candidatus Vecturithrix</taxon>
    </lineage>
</organism>
<keyword evidence="2" id="KW-1185">Reference proteome</keyword>
<proteinExistence type="predicted"/>
<dbReference type="HOGENOM" id="CLU_3180543_0_0_0"/>
<reference evidence="1 2" key="1">
    <citation type="journal article" date="2015" name="PeerJ">
        <title>First genomic representation of candidate bacterial phylum KSB3 points to enhanced environmental sensing as a trigger of wastewater bulking.</title>
        <authorList>
            <person name="Sekiguchi Y."/>
            <person name="Ohashi A."/>
            <person name="Parks D.H."/>
            <person name="Yamauchi T."/>
            <person name="Tyson G.W."/>
            <person name="Hugenholtz P."/>
        </authorList>
    </citation>
    <scope>NUCLEOTIDE SEQUENCE [LARGE SCALE GENOMIC DNA]</scope>
</reference>
<gene>
    <name evidence="1" type="ORF">U27_00625</name>
</gene>
<dbReference type="STRING" id="1499967.U27_00625"/>